<evidence type="ECO:0000256" key="1">
    <source>
        <dbReference type="SAM" id="MobiDB-lite"/>
    </source>
</evidence>
<dbReference type="RefSeq" id="XP_007681858.1">
    <property type="nucleotide sequence ID" value="XM_007683668.1"/>
</dbReference>
<evidence type="ECO:0000313" key="3">
    <source>
        <dbReference type="Proteomes" id="UP000011761"/>
    </source>
</evidence>
<proteinExistence type="predicted"/>
<reference evidence="2 3" key="1">
    <citation type="journal article" date="2012" name="PLoS Pathog.">
        <title>Diverse lifestyles and strategies of plant pathogenesis encoded in the genomes of eighteen Dothideomycetes fungi.</title>
        <authorList>
            <person name="Ohm R.A."/>
            <person name="Feau N."/>
            <person name="Henrissat B."/>
            <person name="Schoch C.L."/>
            <person name="Horwitz B.A."/>
            <person name="Barry K.W."/>
            <person name="Condon B.J."/>
            <person name="Copeland A.C."/>
            <person name="Dhillon B."/>
            <person name="Glaser F."/>
            <person name="Hesse C.N."/>
            <person name="Kosti I."/>
            <person name="LaButti K."/>
            <person name="Lindquist E.A."/>
            <person name="Lucas S."/>
            <person name="Salamov A.A."/>
            <person name="Bradshaw R.E."/>
            <person name="Ciuffetti L."/>
            <person name="Hamelin R.C."/>
            <person name="Kema G.H.J."/>
            <person name="Lawrence C."/>
            <person name="Scott J.A."/>
            <person name="Spatafora J.W."/>
            <person name="Turgeon B.G."/>
            <person name="de Wit P.J.G.M."/>
            <person name="Zhong S."/>
            <person name="Goodwin S.B."/>
            <person name="Grigoriev I.V."/>
        </authorList>
    </citation>
    <scope>NUCLEOTIDE SEQUENCE [LARGE SCALE GENOMIC DNA]</scope>
    <source>
        <strain evidence="2 3">UAMH 10762</strain>
    </source>
</reference>
<dbReference type="KEGG" id="bcom:BAUCODRAFT_331595"/>
<protein>
    <submittedName>
        <fullName evidence="2">Uncharacterized protein</fullName>
    </submittedName>
</protein>
<keyword evidence="3" id="KW-1185">Reference proteome</keyword>
<evidence type="ECO:0000313" key="2">
    <source>
        <dbReference type="EMBL" id="EMC90923.1"/>
    </source>
</evidence>
<dbReference type="AlphaFoldDB" id="M2MI33"/>
<dbReference type="Proteomes" id="UP000011761">
    <property type="component" value="Unassembled WGS sequence"/>
</dbReference>
<feature type="region of interest" description="Disordered" evidence="1">
    <location>
        <begin position="172"/>
        <end position="197"/>
    </location>
</feature>
<dbReference type="GeneID" id="19111989"/>
<dbReference type="HOGENOM" id="CLU_1272077_0_0_1"/>
<sequence>MAAMSHVVWVAVDDDNLDNSTYLIEHSDFSWQMHRETDLWKDARVREQPLLLVLVECTTDPPSLQFTAMLRSHFAPVIATTTPDLATTFGIAHNVFDIGSCGTSVADSDSAGDTAFGCEHIDVVANQHFDAANQYLDADTQNQAKELDAWCLDYITPTSGDDCSAIATDSGSDTTSLTLHTEEPQTPKHQIWPPATPVGDGVFKSAVDVNVMTPEWT</sequence>
<dbReference type="EMBL" id="KB445565">
    <property type="protein sequence ID" value="EMC90923.1"/>
    <property type="molecule type" value="Genomic_DNA"/>
</dbReference>
<organism evidence="2 3">
    <name type="scientific">Baudoinia panamericana (strain UAMH 10762)</name>
    <name type="common">Angels' share fungus</name>
    <name type="synonym">Baudoinia compniacensis (strain UAMH 10762)</name>
    <dbReference type="NCBI Taxonomy" id="717646"/>
    <lineage>
        <taxon>Eukaryota</taxon>
        <taxon>Fungi</taxon>
        <taxon>Dikarya</taxon>
        <taxon>Ascomycota</taxon>
        <taxon>Pezizomycotina</taxon>
        <taxon>Dothideomycetes</taxon>
        <taxon>Dothideomycetidae</taxon>
        <taxon>Mycosphaerellales</taxon>
        <taxon>Teratosphaeriaceae</taxon>
        <taxon>Baudoinia</taxon>
    </lineage>
</organism>
<name>M2MI33_BAUPA</name>
<gene>
    <name evidence="2" type="ORF">BAUCODRAFT_331595</name>
</gene>
<accession>M2MI33</accession>